<dbReference type="InterPro" id="IPR034746">
    <property type="entry name" value="POTRA"/>
</dbReference>
<dbReference type="OrthoDB" id="9803054at2"/>
<keyword evidence="5 8" id="KW-0677">Repeat</keyword>
<evidence type="ECO:0000256" key="6">
    <source>
        <dbReference type="ARBA" id="ARBA00023136"/>
    </source>
</evidence>
<evidence type="ECO:0000256" key="9">
    <source>
        <dbReference type="NCBIfam" id="TIGR03303"/>
    </source>
</evidence>
<keyword evidence="3 8" id="KW-0812">Transmembrane</keyword>
<dbReference type="GO" id="GO:0043165">
    <property type="term" value="P:Gram-negative-bacterium-type cell outer membrane assembly"/>
    <property type="evidence" value="ECO:0007669"/>
    <property type="project" value="UniProtKB-UniRule"/>
</dbReference>
<dbReference type="Pfam" id="PF07244">
    <property type="entry name" value="POTRA"/>
    <property type="match status" value="3"/>
</dbReference>
<dbReference type="Gene3D" id="3.10.20.310">
    <property type="entry name" value="membrane protein fhac"/>
    <property type="match status" value="5"/>
</dbReference>
<accession>V9VSJ7</accession>
<feature type="domain" description="POTRA" evidence="10">
    <location>
        <begin position="48"/>
        <end position="115"/>
    </location>
</feature>
<comment type="subcellular location">
    <subcellularLocation>
        <location evidence="8">Cell outer membrane</location>
    </subcellularLocation>
    <subcellularLocation>
        <location evidence="1">Membrane</location>
    </subcellularLocation>
</comment>
<evidence type="ECO:0000256" key="1">
    <source>
        <dbReference type="ARBA" id="ARBA00004370"/>
    </source>
</evidence>
<dbReference type="PIRSF" id="PIRSF006076">
    <property type="entry name" value="OM_assembly_OMP85"/>
    <property type="match status" value="1"/>
</dbReference>
<dbReference type="PATRIC" id="fig|999552.6.peg.2036"/>
<keyword evidence="6 8" id="KW-0472">Membrane</keyword>
<dbReference type="RefSeq" id="WP_024090290.1">
    <property type="nucleotide sequence ID" value="NC_023135.1"/>
</dbReference>
<feature type="domain" description="POTRA" evidence="10">
    <location>
        <begin position="369"/>
        <end position="442"/>
    </location>
</feature>
<keyword evidence="2 8" id="KW-1134">Transmembrane beta strand</keyword>
<organism evidence="11 12">
    <name type="scientific">Leisingera methylohalidivorans DSM 14336</name>
    <dbReference type="NCBI Taxonomy" id="999552"/>
    <lineage>
        <taxon>Bacteria</taxon>
        <taxon>Pseudomonadati</taxon>
        <taxon>Pseudomonadota</taxon>
        <taxon>Alphaproteobacteria</taxon>
        <taxon>Rhodobacterales</taxon>
        <taxon>Roseobacteraceae</taxon>
        <taxon>Leisingera</taxon>
    </lineage>
</organism>
<evidence type="ECO:0000256" key="5">
    <source>
        <dbReference type="ARBA" id="ARBA00022737"/>
    </source>
</evidence>
<dbReference type="PANTHER" id="PTHR12815:SF23">
    <property type="entry name" value="OUTER MEMBRANE PROTEIN ASSEMBLY FACTOR BAMA"/>
    <property type="match status" value="1"/>
</dbReference>
<dbReference type="Pfam" id="PF01103">
    <property type="entry name" value="Omp85"/>
    <property type="match status" value="1"/>
</dbReference>
<evidence type="ECO:0000256" key="2">
    <source>
        <dbReference type="ARBA" id="ARBA00022452"/>
    </source>
</evidence>
<dbReference type="Proteomes" id="UP000018780">
    <property type="component" value="Chromosome"/>
</dbReference>
<evidence type="ECO:0000313" key="11">
    <source>
        <dbReference type="EMBL" id="AHD01003.1"/>
    </source>
</evidence>
<evidence type="ECO:0000256" key="8">
    <source>
        <dbReference type="HAMAP-Rule" id="MF_01430"/>
    </source>
</evidence>
<dbReference type="HOGENOM" id="CLU_007664_1_2_5"/>
<comment type="similarity">
    <text evidence="8">Belongs to the BamA family.</text>
</comment>
<protein>
    <recommendedName>
        <fullName evidence="8 9">Outer membrane protein assembly factor BamA</fullName>
    </recommendedName>
</protein>
<reference evidence="11 12" key="1">
    <citation type="submission" date="2013-09" db="EMBL/GenBank/DDBJ databases">
        <authorList>
            <consortium name="DOE Joint Genome Institute"/>
            <person name="Klenk H.-P."/>
            <person name="Huntemann M."/>
            <person name="Han J."/>
            <person name="Chen A."/>
            <person name="Kyrpides N."/>
            <person name="Mavromatis K."/>
            <person name="Markowitz V."/>
            <person name="Palaniappan K."/>
            <person name="Ivanova N."/>
            <person name="Schaumberg A."/>
            <person name="Pati A."/>
            <person name="Liolios K."/>
            <person name="Nordberg H.P."/>
            <person name="Cantor M.N."/>
            <person name="Hua S.X."/>
            <person name="Woyke T."/>
        </authorList>
    </citation>
    <scope>NUCLEOTIDE SEQUENCE [LARGE SCALE GENOMIC DNA]</scope>
    <source>
        <strain evidence="11 12">DSM 14336</strain>
    </source>
</reference>
<dbReference type="GO" id="GO:0009279">
    <property type="term" value="C:cell outer membrane"/>
    <property type="evidence" value="ECO:0007669"/>
    <property type="project" value="UniProtKB-SubCell"/>
</dbReference>
<dbReference type="InterPro" id="IPR039910">
    <property type="entry name" value="D15-like"/>
</dbReference>
<dbReference type="GO" id="GO:0051205">
    <property type="term" value="P:protein insertion into membrane"/>
    <property type="evidence" value="ECO:0007669"/>
    <property type="project" value="UniProtKB-UniRule"/>
</dbReference>
<feature type="domain" description="POTRA" evidence="10">
    <location>
        <begin position="116"/>
        <end position="193"/>
    </location>
</feature>
<dbReference type="InterPro" id="IPR000184">
    <property type="entry name" value="Bac_surfAg_D15"/>
</dbReference>
<comment type="subunit">
    <text evidence="8">Part of the Bam complex.</text>
</comment>
<dbReference type="NCBIfam" id="TIGR03303">
    <property type="entry name" value="OM_YaeT"/>
    <property type="match status" value="1"/>
</dbReference>
<dbReference type="KEGG" id="lmd:METH_10205"/>
<dbReference type="InterPro" id="IPR010827">
    <property type="entry name" value="BamA/TamA_POTRA"/>
</dbReference>
<evidence type="ECO:0000259" key="10">
    <source>
        <dbReference type="PROSITE" id="PS51779"/>
    </source>
</evidence>
<dbReference type="HAMAP" id="MF_01430">
    <property type="entry name" value="OM_assembly_BamA"/>
    <property type="match status" value="1"/>
</dbReference>
<dbReference type="EMBL" id="CP006773">
    <property type="protein sequence ID" value="AHD01003.1"/>
    <property type="molecule type" value="Genomic_DNA"/>
</dbReference>
<name>V9VSJ7_9RHOB</name>
<gene>
    <name evidence="8" type="primary">bamA</name>
    <name evidence="11" type="ORF">METH_10205</name>
</gene>
<keyword evidence="7 8" id="KW-0998">Cell outer membrane</keyword>
<proteinExistence type="inferred from homology"/>
<evidence type="ECO:0000256" key="3">
    <source>
        <dbReference type="ARBA" id="ARBA00022692"/>
    </source>
</evidence>
<evidence type="ECO:0000256" key="4">
    <source>
        <dbReference type="ARBA" id="ARBA00022729"/>
    </source>
</evidence>
<evidence type="ECO:0000256" key="7">
    <source>
        <dbReference type="ARBA" id="ARBA00023237"/>
    </source>
</evidence>
<sequence>MVWGKFAGKSCGERKTGINILYRKVSAISLAVALGYALSPLPAEAQSFRFNTVQVEGNQRIQTSTVVAYTGIERGQTVSAGELNDAYQRILDSGAFETVEMVPRGNTLVIKVTEFPTINQISFEGNRRLKDASLDQIVESAPRRVFNPSQAERDAAAIAEAYSVQGRLASRVTPRIIRRSNNRVDLVFEISEGDTIEVERVSFTGNRVYSDRRLRRILQTKQAGFLRSFINSDTLIEDRLDFDKQVLRDFYLSRGYVDFRVNSSNAEVTRERDAVFLVVDVTEGQQFKFGNISVSSEMPEADADLFSSTLKIKPGVVYSPTLVENAIDRMEGLAVRNEIDFLRVEPRVTRNDRDLTLDIEFVLRRGPRVFVERIDIEGNTTTLDRVIRQQFRSVEGDPFNPRSIRNSAERIRALGFFANADVETREGSSSDQVIIDVDVEEQPTGSLNLGGAYSVTDGFGVSVGLTENNFLGRGQRLSFNIATATESDSYVLGFTEPYLLGRDLKFDLDLGLNETDSSFSEYRTKRIFFQPALTFNTGEDTSLQVRYTWDSDEMLFSDNEDDDTTSFLASPVIRNEIAQGERSSSGVGFTYRYDSRLTGLDPNAGFLVEIGADYAGLGGDSEYIKTKTKLVAQKKILNEEVTIRATLEAGSFQWEGNGSSRSIDRFVLTPTIMRGFEPGGIGPRDQSGGAPGRGSYNDFLGGNYYAVARFDAEFPLGLPEELGMRGALFYDVGSLWGLQNVDTSNPGSGNANVVGRSRSFRHVVGVSLLWTTGIGPLRFNFSKALQKEDFDQEQSFDLTLQARF</sequence>
<dbReference type="STRING" id="999552.METH_10205"/>
<comment type="function">
    <text evidence="8">Part of the outer membrane protein assembly complex, which is involved in assembly and insertion of beta-barrel proteins into the outer membrane.</text>
</comment>
<dbReference type="PANTHER" id="PTHR12815">
    <property type="entry name" value="SORTING AND ASSEMBLY MACHINERY SAMM50 PROTEIN FAMILY MEMBER"/>
    <property type="match status" value="1"/>
</dbReference>
<dbReference type="Gene3D" id="2.40.160.50">
    <property type="entry name" value="membrane protein fhac: a member of the omp85/tpsb transporter family"/>
    <property type="match status" value="1"/>
</dbReference>
<evidence type="ECO:0000313" key="12">
    <source>
        <dbReference type="Proteomes" id="UP000018780"/>
    </source>
</evidence>
<dbReference type="InterPro" id="IPR023707">
    <property type="entry name" value="OM_assembly_BamA"/>
</dbReference>
<dbReference type="PROSITE" id="PS51779">
    <property type="entry name" value="POTRA"/>
    <property type="match status" value="3"/>
</dbReference>
<dbReference type="AlphaFoldDB" id="V9VSJ7"/>
<keyword evidence="4 8" id="KW-0732">Signal</keyword>
<keyword evidence="12" id="KW-1185">Reference proteome</keyword>